<dbReference type="PANTHER" id="PTHR44591:SF23">
    <property type="entry name" value="CHEY SUBFAMILY"/>
    <property type="match status" value="1"/>
</dbReference>
<evidence type="ECO:0000313" key="5">
    <source>
        <dbReference type="Proteomes" id="UP000664417"/>
    </source>
</evidence>
<dbReference type="PANTHER" id="PTHR44591">
    <property type="entry name" value="STRESS RESPONSE REGULATOR PROTEIN 1"/>
    <property type="match status" value="1"/>
</dbReference>
<dbReference type="AlphaFoldDB" id="A0A8J7Q7Q8"/>
<sequence length="130" mass="14400">MSHQILIVDDNRDLAEMIQMGLSLKGFKVCIATSRNAYQKALTTDPPDLVVTDIFMPDHEGLGVIRHLRVSHPNTKIIAMSGTSAWGSHSVNFLEIAAKIGADRVIPKPFEMKEMTALVRELLEEEAVES</sequence>
<reference evidence="4" key="1">
    <citation type="submission" date="2021-03" db="EMBL/GenBank/DDBJ databases">
        <authorList>
            <person name="Wang G."/>
        </authorList>
    </citation>
    <scope>NUCLEOTIDE SEQUENCE</scope>
    <source>
        <strain evidence="4">KCTC 12899</strain>
    </source>
</reference>
<feature type="modified residue" description="4-aspartylphosphate" evidence="2">
    <location>
        <position position="53"/>
    </location>
</feature>
<keyword evidence="5" id="KW-1185">Reference proteome</keyword>
<protein>
    <submittedName>
        <fullName evidence="4">Response regulator</fullName>
    </submittedName>
</protein>
<evidence type="ECO:0000256" key="1">
    <source>
        <dbReference type="ARBA" id="ARBA00022553"/>
    </source>
</evidence>
<dbReference type="EMBL" id="JAFREP010000007">
    <property type="protein sequence ID" value="MBO1318894.1"/>
    <property type="molecule type" value="Genomic_DNA"/>
</dbReference>
<keyword evidence="1 2" id="KW-0597">Phosphoprotein</keyword>
<evidence type="ECO:0000259" key="3">
    <source>
        <dbReference type="PROSITE" id="PS50110"/>
    </source>
</evidence>
<organism evidence="4 5">
    <name type="scientific">Acanthopleuribacter pedis</name>
    <dbReference type="NCBI Taxonomy" id="442870"/>
    <lineage>
        <taxon>Bacteria</taxon>
        <taxon>Pseudomonadati</taxon>
        <taxon>Acidobacteriota</taxon>
        <taxon>Holophagae</taxon>
        <taxon>Acanthopleuribacterales</taxon>
        <taxon>Acanthopleuribacteraceae</taxon>
        <taxon>Acanthopleuribacter</taxon>
    </lineage>
</organism>
<dbReference type="Pfam" id="PF00072">
    <property type="entry name" value="Response_reg"/>
    <property type="match status" value="1"/>
</dbReference>
<dbReference type="GO" id="GO:0000160">
    <property type="term" value="P:phosphorelay signal transduction system"/>
    <property type="evidence" value="ECO:0007669"/>
    <property type="project" value="InterPro"/>
</dbReference>
<gene>
    <name evidence="4" type="ORF">J3U88_10520</name>
</gene>
<name>A0A8J7Q7Q8_9BACT</name>
<evidence type="ECO:0000256" key="2">
    <source>
        <dbReference type="PROSITE-ProRule" id="PRU00169"/>
    </source>
</evidence>
<dbReference type="InterPro" id="IPR050595">
    <property type="entry name" value="Bact_response_regulator"/>
</dbReference>
<accession>A0A8J7Q7Q8</accession>
<comment type="caution">
    <text evidence="4">The sequence shown here is derived from an EMBL/GenBank/DDBJ whole genome shotgun (WGS) entry which is preliminary data.</text>
</comment>
<dbReference type="SMART" id="SM00448">
    <property type="entry name" value="REC"/>
    <property type="match status" value="1"/>
</dbReference>
<dbReference type="Proteomes" id="UP000664417">
    <property type="component" value="Unassembled WGS sequence"/>
</dbReference>
<proteinExistence type="predicted"/>
<dbReference type="InterPro" id="IPR001789">
    <property type="entry name" value="Sig_transdc_resp-reg_receiver"/>
</dbReference>
<dbReference type="PROSITE" id="PS50110">
    <property type="entry name" value="RESPONSE_REGULATORY"/>
    <property type="match status" value="1"/>
</dbReference>
<dbReference type="RefSeq" id="WP_207858712.1">
    <property type="nucleotide sequence ID" value="NZ_JAFREP010000007.1"/>
</dbReference>
<dbReference type="Gene3D" id="3.40.50.2300">
    <property type="match status" value="1"/>
</dbReference>
<feature type="domain" description="Response regulatory" evidence="3">
    <location>
        <begin position="4"/>
        <end position="123"/>
    </location>
</feature>
<dbReference type="SUPFAM" id="SSF52172">
    <property type="entry name" value="CheY-like"/>
    <property type="match status" value="1"/>
</dbReference>
<evidence type="ECO:0000313" key="4">
    <source>
        <dbReference type="EMBL" id="MBO1318894.1"/>
    </source>
</evidence>
<dbReference type="InterPro" id="IPR011006">
    <property type="entry name" value="CheY-like_superfamily"/>
</dbReference>